<evidence type="ECO:0000256" key="3">
    <source>
        <dbReference type="ARBA" id="ARBA00022475"/>
    </source>
</evidence>
<evidence type="ECO:0000256" key="9">
    <source>
        <dbReference type="SAM" id="Phobius"/>
    </source>
</evidence>
<evidence type="ECO:0000256" key="7">
    <source>
        <dbReference type="ARBA" id="ARBA00023136"/>
    </source>
</evidence>
<evidence type="ECO:0000256" key="8">
    <source>
        <dbReference type="ARBA" id="ARBA00038436"/>
    </source>
</evidence>
<evidence type="ECO:0000313" key="11">
    <source>
        <dbReference type="EMBL" id="MBP1971236.1"/>
    </source>
</evidence>
<feature type="transmembrane region" description="Helical" evidence="9">
    <location>
        <begin position="132"/>
        <end position="155"/>
    </location>
</feature>
<keyword evidence="6 9" id="KW-1133">Transmembrane helix</keyword>
<dbReference type="PANTHER" id="PTHR35011">
    <property type="entry name" value="2,3-DIKETO-L-GULONATE TRAP TRANSPORTER SMALL PERMEASE PROTEIN YIAM"/>
    <property type="match status" value="1"/>
</dbReference>
<dbReference type="RefSeq" id="WP_209464304.1">
    <property type="nucleotide sequence ID" value="NZ_CP110224.1"/>
</dbReference>
<feature type="transmembrane region" description="Helical" evidence="9">
    <location>
        <begin position="92"/>
        <end position="112"/>
    </location>
</feature>
<evidence type="ECO:0000256" key="1">
    <source>
        <dbReference type="ARBA" id="ARBA00004429"/>
    </source>
</evidence>
<name>A0ABS4IJY4_9BACI</name>
<keyword evidence="7 9" id="KW-0472">Membrane</keyword>
<evidence type="ECO:0000256" key="4">
    <source>
        <dbReference type="ARBA" id="ARBA00022519"/>
    </source>
</evidence>
<protein>
    <submittedName>
        <fullName evidence="11">TRAP-type C4-dicarboxylate transport system permease small subunit</fullName>
    </submittedName>
</protein>
<gene>
    <name evidence="11" type="ORF">J2Z83_003375</name>
</gene>
<dbReference type="EMBL" id="JAGGKX010000023">
    <property type="protein sequence ID" value="MBP1971236.1"/>
    <property type="molecule type" value="Genomic_DNA"/>
</dbReference>
<keyword evidence="4" id="KW-0997">Cell inner membrane</keyword>
<feature type="transmembrane region" description="Helical" evidence="9">
    <location>
        <begin position="12"/>
        <end position="34"/>
    </location>
</feature>
<reference evidence="11 12" key="1">
    <citation type="submission" date="2021-03" db="EMBL/GenBank/DDBJ databases">
        <title>Genomic Encyclopedia of Type Strains, Phase IV (KMG-IV): sequencing the most valuable type-strain genomes for metagenomic binning, comparative biology and taxonomic classification.</title>
        <authorList>
            <person name="Goeker M."/>
        </authorList>
    </citation>
    <scope>NUCLEOTIDE SEQUENCE [LARGE SCALE GENOMIC DNA]</scope>
    <source>
        <strain evidence="11 12">DSM 25609</strain>
    </source>
</reference>
<sequence length="167" mass="18680">MLQKMINVTERVVTPLNFVSGKFASLLLFGMMILTFSDVAGRFLVRPIQGTHELTYLGLAVMVFLSLGYTQQKKGHISVGVIIDNLPARGQAIINVLSYLLMLIILTLMLWQTYEYAIRGMNTVTGDLELPVYIFVLICVVGILIFLLTVLLDLLKSLQKVVKQDES</sequence>
<evidence type="ECO:0000313" key="12">
    <source>
        <dbReference type="Proteomes" id="UP001519345"/>
    </source>
</evidence>
<dbReference type="Proteomes" id="UP001519345">
    <property type="component" value="Unassembled WGS sequence"/>
</dbReference>
<comment type="subcellular location">
    <subcellularLocation>
        <location evidence="1">Cell inner membrane</location>
        <topology evidence="1">Multi-pass membrane protein</topology>
    </subcellularLocation>
</comment>
<feature type="transmembrane region" description="Helical" evidence="9">
    <location>
        <begin position="54"/>
        <end position="71"/>
    </location>
</feature>
<dbReference type="Pfam" id="PF04290">
    <property type="entry name" value="DctQ"/>
    <property type="match status" value="1"/>
</dbReference>
<keyword evidence="2" id="KW-0813">Transport</keyword>
<feature type="domain" description="Tripartite ATP-independent periplasmic transporters DctQ component" evidence="10">
    <location>
        <begin position="31"/>
        <end position="159"/>
    </location>
</feature>
<organism evidence="11 12">
    <name type="scientific">Virgibacillus natechei</name>
    <dbReference type="NCBI Taxonomy" id="1216297"/>
    <lineage>
        <taxon>Bacteria</taxon>
        <taxon>Bacillati</taxon>
        <taxon>Bacillota</taxon>
        <taxon>Bacilli</taxon>
        <taxon>Bacillales</taxon>
        <taxon>Bacillaceae</taxon>
        <taxon>Virgibacillus</taxon>
    </lineage>
</organism>
<keyword evidence="12" id="KW-1185">Reference proteome</keyword>
<keyword evidence="3" id="KW-1003">Cell membrane</keyword>
<dbReference type="InterPro" id="IPR055348">
    <property type="entry name" value="DctQ"/>
</dbReference>
<keyword evidence="5 9" id="KW-0812">Transmembrane</keyword>
<evidence type="ECO:0000256" key="5">
    <source>
        <dbReference type="ARBA" id="ARBA00022692"/>
    </source>
</evidence>
<dbReference type="InterPro" id="IPR007387">
    <property type="entry name" value="TRAP_DctQ"/>
</dbReference>
<proteinExistence type="inferred from homology"/>
<evidence type="ECO:0000256" key="2">
    <source>
        <dbReference type="ARBA" id="ARBA00022448"/>
    </source>
</evidence>
<evidence type="ECO:0000259" key="10">
    <source>
        <dbReference type="Pfam" id="PF04290"/>
    </source>
</evidence>
<comment type="similarity">
    <text evidence="8">Belongs to the TRAP transporter small permease family.</text>
</comment>
<accession>A0ABS4IJY4</accession>
<evidence type="ECO:0000256" key="6">
    <source>
        <dbReference type="ARBA" id="ARBA00022989"/>
    </source>
</evidence>
<comment type="caution">
    <text evidence="11">The sequence shown here is derived from an EMBL/GenBank/DDBJ whole genome shotgun (WGS) entry which is preliminary data.</text>
</comment>